<dbReference type="PROSITE" id="PS50893">
    <property type="entry name" value="ABC_TRANSPORTER_2"/>
    <property type="match status" value="2"/>
</dbReference>
<comment type="caution">
    <text evidence="7">The sequence shown here is derived from an EMBL/GenBank/DDBJ whole genome shotgun (WGS) entry which is preliminary data.</text>
</comment>
<keyword evidence="2" id="KW-0547">Nucleotide-binding</keyword>
<feature type="compositionally biased region" description="Acidic residues" evidence="5">
    <location>
        <begin position="910"/>
        <end position="919"/>
    </location>
</feature>
<dbReference type="InterPro" id="IPR017871">
    <property type="entry name" value="ABC_transporter-like_CS"/>
</dbReference>
<protein>
    <submittedName>
        <fullName evidence="7">p-loop containing nucleoside triphosphate hydrolase protein</fullName>
    </submittedName>
</protein>
<dbReference type="OrthoDB" id="2110130at2759"/>
<dbReference type="PANTHER" id="PTHR19211">
    <property type="entry name" value="ATP-BINDING TRANSPORT PROTEIN-RELATED"/>
    <property type="match status" value="1"/>
</dbReference>
<evidence type="ECO:0000256" key="2">
    <source>
        <dbReference type="ARBA" id="ARBA00022741"/>
    </source>
</evidence>
<dbReference type="RefSeq" id="XP_013242532.1">
    <property type="nucleotide sequence ID" value="XM_013387078.1"/>
</dbReference>
<dbReference type="PROSITE" id="PS00211">
    <property type="entry name" value="ABC_TRANSPORTER_1"/>
    <property type="match status" value="2"/>
</dbReference>
<dbReference type="GO" id="GO:0016887">
    <property type="term" value="F:ATP hydrolysis activity"/>
    <property type="evidence" value="ECO:0007669"/>
    <property type="project" value="InterPro"/>
</dbReference>
<sequence length="962" mass="103474">MTSSHAHSGSPEPYLSCIPATLVSTLSALKLQPKLETLLNSYLTECSSASGEDRKEVAFAALEKKARPILLDVGTGKKGTAEILEKWKALPVEPAASAQPSEESHSVPSLTSGGAAIRAQEDDQPQEHAKQDESGSASIEGKAPKVVKENGAHKMTARERRLAKAAVTSSAASCDQTEHSNAATTTSPTSKESPVSKLVDASSVQAHAPGLTIHATSQETRFYLDAIETASGEIDLKNVTISIGEGGQKDLLVDAHLRLKGGTHYGLVGRNGVGKSTLLRAMADRIIPGLPTNYKILLVSQVENELVAFEGEEDEQGKSSAAPISTVQAVLAGDRQRTRALTEAKSLSKALDTDTDAAISRAVASIVLARRRDELAEAKRISLRRSGARGLEARKALIAAEQALDSAEKTYARVFGLDAKAVGADANANAVAGAAAAAADTSAGAGADVQRDWRGEAAELFAAAQVALEEYEADTAEARCESILKGLGFSNEQLHAPYMSLSGGWKSRASLASALLKPCECLVLDECTNFLDLPSVVWLQGWLKASEKTMVVISHDREFIDHVAEELIILRKQQLTYYDGNLSSYEQTQRRKLKNALKQQAALDRKREQVEKSIADAAKQARKTGDDNKMRMVKTRQKKLDERWGLERNSKGHRFRLNAIENAGYALTLRDGIDIDVPDADINFSFPDPERLRFPGALVHLDHVTLSYPGARRATVDDVTLTIGQGERVALIGPNGHGKTTITKLILEHISPTTGRVERHSKATIGLYEQHTIERFATMRAEKGKPPITALSYFLSRIANIEAGEGASMDGPARRFLGSLGLRGRTADAQPLHTLSGGQLVRLGLAELMWAAPDLICLDEVTQHLDSDSIDALMRALKRYTGAILLISHDRHAVKQLIEGKKSDLVLGSDGEENESSNDSDDHAGASSREHGSVYLVKKGKTTLLGGGMDSYTAEVQQEMDA</sequence>
<dbReference type="InterPro" id="IPR003593">
    <property type="entry name" value="AAA+_ATPase"/>
</dbReference>
<dbReference type="SUPFAM" id="SSF52540">
    <property type="entry name" value="P-loop containing nucleoside triphosphate hydrolases"/>
    <property type="match status" value="2"/>
</dbReference>
<dbReference type="OMA" id="QHTIERF"/>
<dbReference type="CDD" id="cd03221">
    <property type="entry name" value="ABCF_EF-3"/>
    <property type="match status" value="1"/>
</dbReference>
<feature type="compositionally biased region" description="Basic and acidic residues" evidence="5">
    <location>
        <begin position="119"/>
        <end position="133"/>
    </location>
</feature>
<dbReference type="GeneID" id="25264664"/>
<dbReference type="InParanoid" id="A0A066VR44"/>
<dbReference type="AlphaFoldDB" id="A0A066VR44"/>
<feature type="compositionally biased region" description="Polar residues" evidence="5">
    <location>
        <begin position="167"/>
        <end position="193"/>
    </location>
</feature>
<reference evidence="7 8" key="1">
    <citation type="submission" date="2014-05" db="EMBL/GenBank/DDBJ databases">
        <title>Draft genome sequence of a rare smut relative, Tilletiaria anomala UBC 951.</title>
        <authorList>
            <consortium name="DOE Joint Genome Institute"/>
            <person name="Toome M."/>
            <person name="Kuo A."/>
            <person name="Henrissat B."/>
            <person name="Lipzen A."/>
            <person name="Tritt A."/>
            <person name="Yoshinaga Y."/>
            <person name="Zane M."/>
            <person name="Barry K."/>
            <person name="Grigoriev I.V."/>
            <person name="Spatafora J.W."/>
            <person name="Aimea M.C."/>
        </authorList>
    </citation>
    <scope>NUCLEOTIDE SEQUENCE [LARGE SCALE GENOMIC DNA]</scope>
    <source>
        <strain evidence="7 8">UBC 951</strain>
    </source>
</reference>
<dbReference type="InterPro" id="IPR003439">
    <property type="entry name" value="ABC_transporter-like_ATP-bd"/>
</dbReference>
<keyword evidence="4" id="KW-0175">Coiled coil</keyword>
<feature type="coiled-coil region" evidence="4">
    <location>
        <begin position="593"/>
        <end position="620"/>
    </location>
</feature>
<dbReference type="InterPro" id="IPR032781">
    <property type="entry name" value="ABC_tran_Xtn"/>
</dbReference>
<evidence type="ECO:0000256" key="3">
    <source>
        <dbReference type="ARBA" id="ARBA00022840"/>
    </source>
</evidence>
<keyword evidence="8" id="KW-1185">Reference proteome</keyword>
<dbReference type="STRING" id="1037660.A0A066VR44"/>
<evidence type="ECO:0000313" key="8">
    <source>
        <dbReference type="Proteomes" id="UP000027361"/>
    </source>
</evidence>
<evidence type="ECO:0000313" key="7">
    <source>
        <dbReference type="EMBL" id="KDN43911.1"/>
    </source>
</evidence>
<dbReference type="HOGENOM" id="CLU_000604_36_6_1"/>
<dbReference type="Pfam" id="PF00005">
    <property type="entry name" value="ABC_tran"/>
    <property type="match status" value="3"/>
</dbReference>
<name>A0A066VR44_TILAU</name>
<dbReference type="GO" id="GO:0005524">
    <property type="term" value="F:ATP binding"/>
    <property type="evidence" value="ECO:0007669"/>
    <property type="project" value="UniProtKB-KW"/>
</dbReference>
<dbReference type="Pfam" id="PF12848">
    <property type="entry name" value="ABC_tran_Xtn"/>
    <property type="match status" value="1"/>
</dbReference>
<dbReference type="InterPro" id="IPR050611">
    <property type="entry name" value="ABCF"/>
</dbReference>
<organism evidence="7 8">
    <name type="scientific">Tilletiaria anomala (strain ATCC 24038 / CBS 436.72 / UBC 951)</name>
    <dbReference type="NCBI Taxonomy" id="1037660"/>
    <lineage>
        <taxon>Eukaryota</taxon>
        <taxon>Fungi</taxon>
        <taxon>Dikarya</taxon>
        <taxon>Basidiomycota</taxon>
        <taxon>Ustilaginomycotina</taxon>
        <taxon>Exobasidiomycetes</taxon>
        <taxon>Georgefischeriales</taxon>
        <taxon>Tilletiariaceae</taxon>
        <taxon>Tilletiaria</taxon>
    </lineage>
</organism>
<dbReference type="SMART" id="SM00382">
    <property type="entry name" value="AAA"/>
    <property type="match status" value="2"/>
</dbReference>
<proteinExistence type="predicted"/>
<keyword evidence="3" id="KW-0067">ATP-binding</keyword>
<evidence type="ECO:0000256" key="1">
    <source>
        <dbReference type="ARBA" id="ARBA00022737"/>
    </source>
</evidence>
<dbReference type="Gene3D" id="3.40.50.300">
    <property type="entry name" value="P-loop containing nucleotide triphosphate hydrolases"/>
    <property type="match status" value="3"/>
</dbReference>
<feature type="region of interest" description="Disordered" evidence="5">
    <location>
        <begin position="119"/>
        <end position="199"/>
    </location>
</feature>
<evidence type="ECO:0000256" key="5">
    <source>
        <dbReference type="SAM" id="MobiDB-lite"/>
    </source>
</evidence>
<feature type="domain" description="ABC transporter" evidence="6">
    <location>
        <begin position="699"/>
        <end position="936"/>
    </location>
</feature>
<keyword evidence="7" id="KW-0378">Hydrolase</keyword>
<keyword evidence="1" id="KW-0677">Repeat</keyword>
<dbReference type="InterPro" id="IPR027417">
    <property type="entry name" value="P-loop_NTPase"/>
</dbReference>
<accession>A0A066VR44</accession>
<gene>
    <name evidence="7" type="ORF">K437DRAFT_257304</name>
</gene>
<feature type="compositionally biased region" description="Basic and acidic residues" evidence="5">
    <location>
        <begin position="142"/>
        <end position="162"/>
    </location>
</feature>
<dbReference type="EMBL" id="JMSN01000057">
    <property type="protein sequence ID" value="KDN43911.1"/>
    <property type="molecule type" value="Genomic_DNA"/>
</dbReference>
<feature type="domain" description="ABC transporter" evidence="6">
    <location>
        <begin position="234"/>
        <end position="597"/>
    </location>
</feature>
<dbReference type="PANTHER" id="PTHR19211:SF135">
    <property type="entry name" value="ATPASE, PUTATIVE (AFU_ORTHOLOGUE AFUA_1G16440)-RELATED"/>
    <property type="match status" value="1"/>
</dbReference>
<feature type="region of interest" description="Disordered" evidence="5">
    <location>
        <begin position="906"/>
        <end position="934"/>
    </location>
</feature>
<feature type="compositionally biased region" description="Basic and acidic residues" evidence="5">
    <location>
        <begin position="920"/>
        <end position="932"/>
    </location>
</feature>
<evidence type="ECO:0000259" key="6">
    <source>
        <dbReference type="PROSITE" id="PS50893"/>
    </source>
</evidence>
<evidence type="ECO:0000256" key="4">
    <source>
        <dbReference type="SAM" id="Coils"/>
    </source>
</evidence>
<dbReference type="Proteomes" id="UP000027361">
    <property type="component" value="Unassembled WGS sequence"/>
</dbReference>